<evidence type="ECO:0000313" key="2">
    <source>
        <dbReference type="EMBL" id="KAJ7356828.1"/>
    </source>
</evidence>
<dbReference type="Gene3D" id="1.10.510.10">
    <property type="entry name" value="Transferase(Phosphotransferase) domain 1"/>
    <property type="match status" value="1"/>
</dbReference>
<keyword evidence="3" id="KW-1185">Reference proteome</keyword>
<dbReference type="PROSITE" id="PS50011">
    <property type="entry name" value="PROTEIN_KINASE_DOM"/>
    <property type="match status" value="1"/>
</dbReference>
<dbReference type="InterPro" id="IPR002575">
    <property type="entry name" value="Aminoglycoside_PTrfase"/>
</dbReference>
<dbReference type="Proteomes" id="UP001218218">
    <property type="component" value="Unassembled WGS sequence"/>
</dbReference>
<dbReference type="SUPFAM" id="SSF56112">
    <property type="entry name" value="Protein kinase-like (PK-like)"/>
    <property type="match status" value="1"/>
</dbReference>
<dbReference type="PANTHER" id="PTHR37171:SF1">
    <property type="entry name" value="SERINE_THREONINE-PROTEIN KINASE YRZF-RELATED"/>
    <property type="match status" value="1"/>
</dbReference>
<proteinExistence type="predicted"/>
<dbReference type="GO" id="GO:0004672">
    <property type="term" value="F:protein kinase activity"/>
    <property type="evidence" value="ECO:0007669"/>
    <property type="project" value="InterPro"/>
</dbReference>
<name>A0AAD7AG00_9AGAR</name>
<dbReference type="InterPro" id="IPR052396">
    <property type="entry name" value="Meiotic_Drive_Suppr_Kinase"/>
</dbReference>
<reference evidence="2" key="1">
    <citation type="submission" date="2023-03" db="EMBL/GenBank/DDBJ databases">
        <title>Massive genome expansion in bonnet fungi (Mycena s.s.) driven by repeated elements and novel gene families across ecological guilds.</title>
        <authorList>
            <consortium name="Lawrence Berkeley National Laboratory"/>
            <person name="Harder C.B."/>
            <person name="Miyauchi S."/>
            <person name="Viragh M."/>
            <person name="Kuo A."/>
            <person name="Thoen E."/>
            <person name="Andreopoulos B."/>
            <person name="Lu D."/>
            <person name="Skrede I."/>
            <person name="Drula E."/>
            <person name="Henrissat B."/>
            <person name="Morin E."/>
            <person name="Kohler A."/>
            <person name="Barry K."/>
            <person name="LaButti K."/>
            <person name="Morin E."/>
            <person name="Salamov A."/>
            <person name="Lipzen A."/>
            <person name="Mereny Z."/>
            <person name="Hegedus B."/>
            <person name="Baldrian P."/>
            <person name="Stursova M."/>
            <person name="Weitz H."/>
            <person name="Taylor A."/>
            <person name="Grigoriev I.V."/>
            <person name="Nagy L.G."/>
            <person name="Martin F."/>
            <person name="Kauserud H."/>
        </authorList>
    </citation>
    <scope>NUCLEOTIDE SEQUENCE</scope>
    <source>
        <strain evidence="2">CBHHK002</strain>
    </source>
</reference>
<dbReference type="GO" id="GO:0005524">
    <property type="term" value="F:ATP binding"/>
    <property type="evidence" value="ECO:0007669"/>
    <property type="project" value="InterPro"/>
</dbReference>
<dbReference type="PANTHER" id="PTHR37171">
    <property type="entry name" value="SERINE/THREONINE-PROTEIN KINASE YRZF-RELATED"/>
    <property type="match status" value="1"/>
</dbReference>
<gene>
    <name evidence="2" type="ORF">DFH08DRAFT_954152</name>
</gene>
<dbReference type="AlphaFoldDB" id="A0AAD7AG00"/>
<organism evidence="2 3">
    <name type="scientific">Mycena albidolilacea</name>
    <dbReference type="NCBI Taxonomy" id="1033008"/>
    <lineage>
        <taxon>Eukaryota</taxon>
        <taxon>Fungi</taxon>
        <taxon>Dikarya</taxon>
        <taxon>Basidiomycota</taxon>
        <taxon>Agaricomycotina</taxon>
        <taxon>Agaricomycetes</taxon>
        <taxon>Agaricomycetidae</taxon>
        <taxon>Agaricales</taxon>
        <taxon>Marasmiineae</taxon>
        <taxon>Mycenaceae</taxon>
        <taxon>Mycena</taxon>
    </lineage>
</organism>
<accession>A0AAD7AG00</accession>
<sequence>MSTDHGPPPAISVPTLPRQWHPLPPLYRDLFTFYMPELQADESKNWTTAVWTGRDAPAHPLAYTYRDPTIIDRALSGLWLYLEANGYLDKALPDSAISSWAQLQDNYYNSYERESWLCPVSGFLGFLLRELMIDLNLGSGVIFSAPSRKFSQEGDVDWLILQNVSSNERRNIMIEELTNPQSPPRIGGGSAIELTLTGVFDNYQAEYFSVPHRAFIPSKAPHIKGDAILFKLDLQMCCRVYEKVSSRAPRFGLVYSGHKCVVVENLHPLVPAAPFEPEKHNRGPPTSVPHPSMTLGHRGAGQSDVHALVPSCADTNCRLVPFLALLIAINAPPGILTFADPDPALALAGYKNYLAVLSAPSPPSSSQEADPVNSDCLMIVFSPPLSQRPQSLQKVTRTQIEEGMAREWKYTVSDPDCSPPVPLLSLRTVLPSGRDATVHRGTLGERAVPVVAKLYEVGSGFEALLRELDAYECMEGLECVPRCLGVYAPAHRAWAALLLEDKGDSLGNDEWKDLDLDVEERWAIYEAVQEIHAAGVLHGDVEVRNIVRNEDGELYVIDFGHASVGHRCEPQTSWCSELRGLWDDLEL</sequence>
<dbReference type="Pfam" id="PF01636">
    <property type="entry name" value="APH"/>
    <property type="match status" value="1"/>
</dbReference>
<feature type="domain" description="Protein kinase" evidence="1">
    <location>
        <begin position="424"/>
        <end position="587"/>
    </location>
</feature>
<dbReference type="InterPro" id="IPR011009">
    <property type="entry name" value="Kinase-like_dom_sf"/>
</dbReference>
<protein>
    <recommendedName>
        <fullName evidence="1">Protein kinase domain-containing protein</fullName>
    </recommendedName>
</protein>
<dbReference type="InterPro" id="IPR000719">
    <property type="entry name" value="Prot_kinase_dom"/>
</dbReference>
<dbReference type="EMBL" id="JARIHO010000008">
    <property type="protein sequence ID" value="KAJ7356828.1"/>
    <property type="molecule type" value="Genomic_DNA"/>
</dbReference>
<evidence type="ECO:0000313" key="3">
    <source>
        <dbReference type="Proteomes" id="UP001218218"/>
    </source>
</evidence>
<comment type="caution">
    <text evidence="2">The sequence shown here is derived from an EMBL/GenBank/DDBJ whole genome shotgun (WGS) entry which is preliminary data.</text>
</comment>
<evidence type="ECO:0000259" key="1">
    <source>
        <dbReference type="PROSITE" id="PS50011"/>
    </source>
</evidence>